<evidence type="ECO:0000256" key="1">
    <source>
        <dbReference type="ARBA" id="ARBA00004571"/>
    </source>
</evidence>
<protein>
    <submittedName>
        <fullName evidence="9">TonB-dependent receptor</fullName>
    </submittedName>
</protein>
<accession>A0ABT0PM95</accession>
<dbReference type="PROSITE" id="PS52016">
    <property type="entry name" value="TONB_DEPENDENT_REC_3"/>
    <property type="match status" value="1"/>
</dbReference>
<dbReference type="InterPro" id="IPR036942">
    <property type="entry name" value="Beta-barrel_TonB_sf"/>
</dbReference>
<dbReference type="InterPro" id="IPR008969">
    <property type="entry name" value="CarboxyPept-like_regulatory"/>
</dbReference>
<dbReference type="SUPFAM" id="SSF49464">
    <property type="entry name" value="Carboxypeptidase regulatory domain-like"/>
    <property type="match status" value="1"/>
</dbReference>
<dbReference type="InterPro" id="IPR039426">
    <property type="entry name" value="TonB-dep_rcpt-like"/>
</dbReference>
<evidence type="ECO:0000256" key="2">
    <source>
        <dbReference type="ARBA" id="ARBA00022448"/>
    </source>
</evidence>
<name>A0ABT0PM95_9FLAO</name>
<keyword evidence="6 7" id="KW-0998">Cell outer membrane</keyword>
<gene>
    <name evidence="9" type="ORF">M3P19_00605</name>
</gene>
<evidence type="ECO:0000256" key="7">
    <source>
        <dbReference type="PROSITE-ProRule" id="PRU01360"/>
    </source>
</evidence>
<dbReference type="Gene3D" id="2.40.170.20">
    <property type="entry name" value="TonB-dependent receptor, beta-barrel domain"/>
    <property type="match status" value="1"/>
</dbReference>
<keyword evidence="10" id="KW-1185">Reference proteome</keyword>
<sequence length="856" mass="97383">MLKRLLNSRIGLYLVFLLLLIPKSWGQQDSIAPTNLVAYIKSLEEQFNIKFSYIPEELDELSITVPNNLVALQDILDFIDDQLQINAQKLNYRYYTLTKSSLVKVCGSVLDNFAENNIPGATVEVFNTEIAQTTDTDGSFVLTDIPRNATLKIRYLGFNTKYITVEELLQQGKCPKILMAQHYEQLKEVVVYQFLTTGIIKETDASITLNTADFGILPGLIEPDVLQTVQALPGIESIDETVSDINVRGGTNDQNLILWNGIKMYQSGHFFGLISAFNPYLTDKVSVIKNGTPSQFGDGVSSVIQMETSNELTDYFAGGGGINFISGDIYGHIPISEKLGLQFSARRSTTDFLNTPTYNKFFDRAFQDSEVSNQNNVAIDDDIDRNENFFFYDFTGKLLYDINDYHKLRLNFIGIANNLNYEEINRTDVESTNSILDQKNISFGAQLQSQWNNRFSSNINAYYSKYVLDAESLFANEIQLLLQNNEVLENALKIDTQYRFWDNLTLHNGYQYIETGITNTTQINQPSFDSEIKGVIRIHAPYSSISYRSEGNKFVGRGGLRFNYIENLNTFTKLLIEPRLNLSYELSEHFRAELLGEFKSQSTNQVIDLEQNFLGIEKRRWILSDEDTLPITKSKQGSLGFNYDTNKLYIGLEGFYKKVDGISTSTQGFQNQNQFDGEIGSYDVKGLEFLINKKGNNYSTWLSYTYNKNDYTFETIVPSSFPNNLDIRHTLTFAGTYTYNNLKLSLGLNFRTGKPFTEPQDGDLALDTTVFPVQINYKAPNSNRLSEYFRADASAIYKFNLGRNIKANAGISILNMTNRKNSLNRFYRVTEDNQIETVENISLGLTPNFSLRIHFD</sequence>
<dbReference type="RefSeq" id="WP_249655672.1">
    <property type="nucleotide sequence ID" value="NZ_JAMFMA010000001.1"/>
</dbReference>
<evidence type="ECO:0000256" key="4">
    <source>
        <dbReference type="ARBA" id="ARBA00022692"/>
    </source>
</evidence>
<keyword evidence="9" id="KW-0675">Receptor</keyword>
<evidence type="ECO:0000256" key="6">
    <source>
        <dbReference type="ARBA" id="ARBA00023237"/>
    </source>
</evidence>
<evidence type="ECO:0000313" key="10">
    <source>
        <dbReference type="Proteomes" id="UP001203607"/>
    </source>
</evidence>
<reference evidence="9 10" key="1">
    <citation type="submission" date="2022-05" db="EMBL/GenBank/DDBJ databases">
        <authorList>
            <person name="Park J.-S."/>
        </authorList>
    </citation>
    <scope>NUCLEOTIDE SEQUENCE [LARGE SCALE GENOMIC DNA]</scope>
    <source>
        <strain evidence="9 10">2012CJ35-5</strain>
    </source>
</reference>
<dbReference type="Pfam" id="PF07715">
    <property type="entry name" value="Plug"/>
    <property type="match status" value="1"/>
</dbReference>
<feature type="domain" description="TonB-dependent receptor plug" evidence="8">
    <location>
        <begin position="225"/>
        <end position="299"/>
    </location>
</feature>
<evidence type="ECO:0000256" key="5">
    <source>
        <dbReference type="ARBA" id="ARBA00023136"/>
    </source>
</evidence>
<dbReference type="InterPro" id="IPR037066">
    <property type="entry name" value="Plug_dom_sf"/>
</dbReference>
<dbReference type="Pfam" id="PF13715">
    <property type="entry name" value="CarbopepD_reg_2"/>
    <property type="match status" value="1"/>
</dbReference>
<dbReference type="Proteomes" id="UP001203607">
    <property type="component" value="Unassembled WGS sequence"/>
</dbReference>
<organism evidence="9 10">
    <name type="scientific">Flagellimonas spongiicola</name>
    <dbReference type="NCBI Taxonomy" id="2942208"/>
    <lineage>
        <taxon>Bacteria</taxon>
        <taxon>Pseudomonadati</taxon>
        <taxon>Bacteroidota</taxon>
        <taxon>Flavobacteriia</taxon>
        <taxon>Flavobacteriales</taxon>
        <taxon>Flavobacteriaceae</taxon>
        <taxon>Flagellimonas</taxon>
    </lineage>
</organism>
<dbReference type="Gene3D" id="2.170.130.10">
    <property type="entry name" value="TonB-dependent receptor, plug domain"/>
    <property type="match status" value="1"/>
</dbReference>
<evidence type="ECO:0000313" key="9">
    <source>
        <dbReference type="EMBL" id="MCL6272484.1"/>
    </source>
</evidence>
<comment type="similarity">
    <text evidence="7">Belongs to the TonB-dependent receptor family.</text>
</comment>
<evidence type="ECO:0000256" key="3">
    <source>
        <dbReference type="ARBA" id="ARBA00022452"/>
    </source>
</evidence>
<keyword evidence="2 7" id="KW-0813">Transport</keyword>
<keyword evidence="4 7" id="KW-0812">Transmembrane</keyword>
<keyword evidence="3 7" id="KW-1134">Transmembrane beta strand</keyword>
<dbReference type="InterPro" id="IPR012910">
    <property type="entry name" value="Plug_dom"/>
</dbReference>
<comment type="caution">
    <text evidence="9">The sequence shown here is derived from an EMBL/GenBank/DDBJ whole genome shotgun (WGS) entry which is preliminary data.</text>
</comment>
<dbReference type="EMBL" id="JAMFMA010000001">
    <property type="protein sequence ID" value="MCL6272484.1"/>
    <property type="molecule type" value="Genomic_DNA"/>
</dbReference>
<dbReference type="Gene3D" id="2.60.40.1120">
    <property type="entry name" value="Carboxypeptidase-like, regulatory domain"/>
    <property type="match status" value="1"/>
</dbReference>
<keyword evidence="5 7" id="KW-0472">Membrane</keyword>
<proteinExistence type="inferred from homology"/>
<comment type="subcellular location">
    <subcellularLocation>
        <location evidence="1 7">Cell outer membrane</location>
        <topology evidence="1 7">Multi-pass membrane protein</topology>
    </subcellularLocation>
</comment>
<evidence type="ECO:0000259" key="8">
    <source>
        <dbReference type="Pfam" id="PF07715"/>
    </source>
</evidence>
<dbReference type="SUPFAM" id="SSF56935">
    <property type="entry name" value="Porins"/>
    <property type="match status" value="1"/>
</dbReference>